<feature type="chain" id="PRO_5002825361" evidence="7">
    <location>
        <begin position="24"/>
        <end position="170"/>
    </location>
</feature>
<dbReference type="HOGENOM" id="CLU_115441_0_0_3"/>
<dbReference type="PANTHER" id="PTHR30582">
    <property type="entry name" value="L,D-TRANSPEPTIDASE"/>
    <property type="match status" value="1"/>
</dbReference>
<feature type="active site" description="Proton donor/acceptor" evidence="6">
    <location>
        <position position="129"/>
    </location>
</feature>
<feature type="domain" description="L,D-TPase catalytic" evidence="8">
    <location>
        <begin position="56"/>
        <end position="169"/>
    </location>
</feature>
<dbReference type="InterPro" id="IPR005490">
    <property type="entry name" value="LD_TPept_cat_dom"/>
</dbReference>
<dbReference type="UniPathway" id="UPA00219"/>
<keyword evidence="5 6" id="KW-0961">Cell wall biogenesis/degradation</keyword>
<dbReference type="SUPFAM" id="SSF141523">
    <property type="entry name" value="L,D-transpeptidase catalytic domain-like"/>
    <property type="match status" value="1"/>
</dbReference>
<evidence type="ECO:0000313" key="10">
    <source>
        <dbReference type="Proteomes" id="UP000003835"/>
    </source>
</evidence>
<keyword evidence="4 6" id="KW-0573">Peptidoglycan synthesis</keyword>
<dbReference type="STRING" id="118168.MC7420_774"/>
<name>B4VSZ3_9CYAN</name>
<dbReference type="PROSITE" id="PS52029">
    <property type="entry name" value="LD_TPASE"/>
    <property type="match status" value="1"/>
</dbReference>
<dbReference type="CDD" id="cd16913">
    <property type="entry name" value="YkuD_like"/>
    <property type="match status" value="1"/>
</dbReference>
<dbReference type="Proteomes" id="UP000003835">
    <property type="component" value="Unassembled WGS sequence"/>
</dbReference>
<keyword evidence="2" id="KW-0808">Transferase</keyword>
<dbReference type="EMBL" id="DS989851">
    <property type="protein sequence ID" value="EDX74900.1"/>
    <property type="molecule type" value="Genomic_DNA"/>
</dbReference>
<dbReference type="GO" id="GO:0008360">
    <property type="term" value="P:regulation of cell shape"/>
    <property type="evidence" value="ECO:0007669"/>
    <property type="project" value="UniProtKB-UniRule"/>
</dbReference>
<gene>
    <name evidence="9" type="ORF">MC7420_774</name>
</gene>
<dbReference type="GO" id="GO:0016740">
    <property type="term" value="F:transferase activity"/>
    <property type="evidence" value="ECO:0007669"/>
    <property type="project" value="UniProtKB-KW"/>
</dbReference>
<dbReference type="RefSeq" id="WP_006101720.1">
    <property type="nucleotide sequence ID" value="NZ_DS989851.1"/>
</dbReference>
<organism evidence="9 10">
    <name type="scientific">Coleofasciculus chthonoplastes PCC 7420</name>
    <dbReference type="NCBI Taxonomy" id="118168"/>
    <lineage>
        <taxon>Bacteria</taxon>
        <taxon>Bacillati</taxon>
        <taxon>Cyanobacteriota</taxon>
        <taxon>Cyanophyceae</taxon>
        <taxon>Coleofasciculales</taxon>
        <taxon>Coleofasciculaceae</taxon>
        <taxon>Coleofasciculus</taxon>
    </lineage>
</organism>
<proteinExistence type="predicted"/>
<accession>B4VSZ3</accession>
<evidence type="ECO:0000256" key="6">
    <source>
        <dbReference type="PROSITE-ProRule" id="PRU01373"/>
    </source>
</evidence>
<sequence>MKSIKFAPWGRRFATFLVGVALATTMFGFETPVANPTPHTEQIASKMAALQNTNQRWIEINLSNQRLIAWEGGEQVYAVIVSTGKQATPTRTGVFNIQTKLRRDRMRGPGYDISNVPYTMYYQGGYAIHGAYWHNNFGTRMSHGCVNVAVDHAEWLYNWASVGTPVVIHQ</sequence>
<comment type="pathway">
    <text evidence="1 6">Cell wall biogenesis; peptidoglycan biosynthesis.</text>
</comment>
<reference evidence="9 10" key="1">
    <citation type="submission" date="2008-07" db="EMBL/GenBank/DDBJ databases">
        <authorList>
            <person name="Tandeau de Marsac N."/>
            <person name="Ferriera S."/>
            <person name="Johnson J."/>
            <person name="Kravitz S."/>
            <person name="Beeson K."/>
            <person name="Sutton G."/>
            <person name="Rogers Y.-H."/>
            <person name="Friedman R."/>
            <person name="Frazier M."/>
            <person name="Venter J.C."/>
        </authorList>
    </citation>
    <scope>NUCLEOTIDE SEQUENCE [LARGE SCALE GENOMIC DNA]</scope>
    <source>
        <strain evidence="9 10">PCC 7420</strain>
    </source>
</reference>
<keyword evidence="3 6" id="KW-0133">Cell shape</keyword>
<dbReference type="GO" id="GO:0005576">
    <property type="term" value="C:extracellular region"/>
    <property type="evidence" value="ECO:0007669"/>
    <property type="project" value="TreeGrafter"/>
</dbReference>
<feature type="active site" description="Nucleophile" evidence="6">
    <location>
        <position position="145"/>
    </location>
</feature>
<dbReference type="InterPro" id="IPR050979">
    <property type="entry name" value="LD-transpeptidase"/>
</dbReference>
<dbReference type="Gene3D" id="2.40.440.10">
    <property type="entry name" value="L,D-transpeptidase catalytic domain-like"/>
    <property type="match status" value="1"/>
</dbReference>
<evidence type="ECO:0000256" key="1">
    <source>
        <dbReference type="ARBA" id="ARBA00004752"/>
    </source>
</evidence>
<dbReference type="OrthoDB" id="463216at2"/>
<evidence type="ECO:0000256" key="3">
    <source>
        <dbReference type="ARBA" id="ARBA00022960"/>
    </source>
</evidence>
<dbReference type="InterPro" id="IPR038063">
    <property type="entry name" value="Transpep_catalytic_dom"/>
</dbReference>
<dbReference type="PANTHER" id="PTHR30582:SF2">
    <property type="entry name" value="L,D-TRANSPEPTIDASE YCIB-RELATED"/>
    <property type="match status" value="1"/>
</dbReference>
<keyword evidence="10" id="KW-1185">Reference proteome</keyword>
<evidence type="ECO:0000313" key="9">
    <source>
        <dbReference type="EMBL" id="EDX74900.1"/>
    </source>
</evidence>
<dbReference type="GO" id="GO:0071555">
    <property type="term" value="P:cell wall organization"/>
    <property type="evidence" value="ECO:0007669"/>
    <property type="project" value="UniProtKB-UniRule"/>
</dbReference>
<evidence type="ECO:0000256" key="7">
    <source>
        <dbReference type="SAM" id="SignalP"/>
    </source>
</evidence>
<feature type="signal peptide" evidence="7">
    <location>
        <begin position="1"/>
        <end position="23"/>
    </location>
</feature>
<evidence type="ECO:0000256" key="2">
    <source>
        <dbReference type="ARBA" id="ARBA00022679"/>
    </source>
</evidence>
<dbReference type="GO" id="GO:0071972">
    <property type="term" value="F:peptidoglycan L,D-transpeptidase activity"/>
    <property type="evidence" value="ECO:0007669"/>
    <property type="project" value="TreeGrafter"/>
</dbReference>
<dbReference type="Pfam" id="PF03734">
    <property type="entry name" value="YkuD"/>
    <property type="match status" value="1"/>
</dbReference>
<dbReference type="GO" id="GO:0018104">
    <property type="term" value="P:peptidoglycan-protein cross-linking"/>
    <property type="evidence" value="ECO:0007669"/>
    <property type="project" value="TreeGrafter"/>
</dbReference>
<evidence type="ECO:0000256" key="5">
    <source>
        <dbReference type="ARBA" id="ARBA00023316"/>
    </source>
</evidence>
<evidence type="ECO:0000256" key="4">
    <source>
        <dbReference type="ARBA" id="ARBA00022984"/>
    </source>
</evidence>
<dbReference type="eggNOG" id="COG1376">
    <property type="taxonomic scope" value="Bacteria"/>
</dbReference>
<evidence type="ECO:0000259" key="8">
    <source>
        <dbReference type="PROSITE" id="PS52029"/>
    </source>
</evidence>
<protein>
    <submittedName>
        <fullName evidence="9">ErfK/YbiS/YcfS/YnhG family</fullName>
    </submittedName>
</protein>
<dbReference type="AlphaFoldDB" id="B4VSZ3"/>
<keyword evidence="7" id="KW-0732">Signal</keyword>